<dbReference type="InterPro" id="IPR045851">
    <property type="entry name" value="AMP-bd_C_sf"/>
</dbReference>
<dbReference type="PANTHER" id="PTHR43767">
    <property type="entry name" value="LONG-CHAIN-FATTY-ACID--COA LIGASE"/>
    <property type="match status" value="1"/>
</dbReference>
<comment type="subcellular location">
    <subcellularLocation>
        <location evidence="1">Membrane</location>
        <topology evidence="1">Peripheral membrane protein</topology>
    </subcellularLocation>
</comment>
<dbReference type="RefSeq" id="WP_016402455.1">
    <property type="nucleotide sequence ID" value="NZ_BARX01000019.1"/>
</dbReference>
<dbReference type="GO" id="GO:0004467">
    <property type="term" value="F:long-chain fatty acid-CoA ligase activity"/>
    <property type="evidence" value="ECO:0007669"/>
    <property type="project" value="UniProtKB-EC"/>
</dbReference>
<evidence type="ECO:0000256" key="2">
    <source>
        <dbReference type="ARBA" id="ARBA00005005"/>
    </source>
</evidence>
<dbReference type="SUPFAM" id="SSF56801">
    <property type="entry name" value="Acetyl-CoA synthetase-like"/>
    <property type="match status" value="1"/>
</dbReference>
<evidence type="ECO:0000259" key="8">
    <source>
        <dbReference type="Pfam" id="PF13193"/>
    </source>
</evidence>
<name>R9PN33_AGAAL</name>
<dbReference type="Proteomes" id="UP000014461">
    <property type="component" value="Unassembled WGS sequence"/>
</dbReference>
<evidence type="ECO:0000256" key="3">
    <source>
        <dbReference type="ARBA" id="ARBA00022598"/>
    </source>
</evidence>
<dbReference type="Gene3D" id="3.30.300.30">
    <property type="match status" value="1"/>
</dbReference>
<feature type="domain" description="AMP-dependent synthetase/ligase" evidence="7">
    <location>
        <begin position="94"/>
        <end position="247"/>
    </location>
</feature>
<evidence type="ECO:0000256" key="1">
    <source>
        <dbReference type="ARBA" id="ARBA00004170"/>
    </source>
</evidence>
<gene>
    <name evidence="9" type="ORF">AALB_2768</name>
</gene>
<protein>
    <recommendedName>
        <fullName evidence="5">Long-chain-fatty-acid--CoA ligase</fullName>
        <ecNumber evidence="4">6.2.1.3</ecNumber>
    </recommendedName>
    <alternativeName>
        <fullName evidence="6">Long-chain acyl-CoA synthetase</fullName>
    </alternativeName>
</protein>
<sequence length="402" mass="44579">MYKNLEQVVTEFADRIALGFDGNVSFRSLINAAQELRRVRPARDKTVVSFENIHQFVTELLAFDGHVAHLLLLPDGVNAEEALRRIDADKQSDNSQETKWWFASSGTTGIPSWNAHTLQQLSRAVVTGEVQNDLCWGLLYQATRFAGIQVVLQSLLSGAKLVDAVNANPQTSLDIMLTNGVDAISATPSIYRRFMMAEGIDSLHPKFVSLGGEIAEQSLLDQITGLFPKAKVSHIFAASELGVGFAVSDGQAGFPLTWLNNAKRFPMLSIDSDDCLLLKVNAEHEYVNTGDKVAVKEGRVYFQGRSSGLINVGGNKVYPEYIEDVLHQSPLVLHARVYPKSNPIMGQLVAADIVCTEKDPKLAQQHILEHCNRSLQRYQIPMFFRWLDSIDIALTGKVKRNE</sequence>
<dbReference type="InterPro" id="IPR050237">
    <property type="entry name" value="ATP-dep_AMP-bd_enzyme"/>
</dbReference>
<dbReference type="EC" id="6.2.1.3" evidence="4"/>
<dbReference type="GO" id="GO:0016020">
    <property type="term" value="C:membrane"/>
    <property type="evidence" value="ECO:0007669"/>
    <property type="project" value="UniProtKB-SubCell"/>
</dbReference>
<organism evidence="9 10">
    <name type="scientific">Agarivorans albus MKT 106</name>
    <dbReference type="NCBI Taxonomy" id="1331007"/>
    <lineage>
        <taxon>Bacteria</taxon>
        <taxon>Pseudomonadati</taxon>
        <taxon>Pseudomonadota</taxon>
        <taxon>Gammaproteobacteria</taxon>
        <taxon>Alteromonadales</taxon>
        <taxon>Alteromonadaceae</taxon>
        <taxon>Agarivorans</taxon>
    </lineage>
</organism>
<evidence type="ECO:0000256" key="4">
    <source>
        <dbReference type="ARBA" id="ARBA00026121"/>
    </source>
</evidence>
<keyword evidence="3" id="KW-0436">Ligase</keyword>
<comment type="pathway">
    <text evidence="2">Lipid metabolism; fatty acid beta-oxidation.</text>
</comment>
<dbReference type="Gene3D" id="3.40.50.12780">
    <property type="entry name" value="N-terminal domain of ligase-like"/>
    <property type="match status" value="1"/>
</dbReference>
<dbReference type="InterPro" id="IPR042099">
    <property type="entry name" value="ANL_N_sf"/>
</dbReference>
<comment type="caution">
    <text evidence="9">The sequence shown here is derived from an EMBL/GenBank/DDBJ whole genome shotgun (WGS) entry which is preliminary data.</text>
</comment>
<evidence type="ECO:0000256" key="5">
    <source>
        <dbReference type="ARBA" id="ARBA00039545"/>
    </source>
</evidence>
<evidence type="ECO:0000313" key="10">
    <source>
        <dbReference type="Proteomes" id="UP000014461"/>
    </source>
</evidence>
<dbReference type="AlphaFoldDB" id="R9PN33"/>
<keyword evidence="10" id="KW-1185">Reference proteome</keyword>
<reference evidence="9" key="1">
    <citation type="journal article" date="2013" name="Genome Announc.">
        <title>Draft Genome Sequence of Agarivorans albus Strain MKT 106T, an Agarolytic Marine Bacterium.</title>
        <authorList>
            <person name="Yasuike M."/>
            <person name="Nakamura Y."/>
            <person name="Kai W."/>
            <person name="Fujiwara A."/>
            <person name="Fukui Y."/>
            <person name="Satomi M."/>
            <person name="Sano M."/>
        </authorList>
    </citation>
    <scope>NUCLEOTIDE SEQUENCE [LARGE SCALE GENOMIC DNA]</scope>
</reference>
<dbReference type="OrthoDB" id="7055148at2"/>
<dbReference type="InterPro" id="IPR000873">
    <property type="entry name" value="AMP-dep_synth/lig_dom"/>
</dbReference>
<proteinExistence type="predicted"/>
<accession>R9PN33</accession>
<dbReference type="Pfam" id="PF13193">
    <property type="entry name" value="AMP-binding_C"/>
    <property type="match status" value="1"/>
</dbReference>
<feature type="domain" description="AMP-binding enzyme C-terminal" evidence="8">
    <location>
        <begin position="322"/>
        <end position="397"/>
    </location>
</feature>
<dbReference type="STRING" id="1331007.AALB_2768"/>
<dbReference type="PANTHER" id="PTHR43767:SF8">
    <property type="entry name" value="LONG-CHAIN-FATTY-ACID--COA LIGASE"/>
    <property type="match status" value="1"/>
</dbReference>
<evidence type="ECO:0000259" key="7">
    <source>
        <dbReference type="Pfam" id="PF00501"/>
    </source>
</evidence>
<dbReference type="Pfam" id="PF00501">
    <property type="entry name" value="AMP-binding"/>
    <property type="match status" value="1"/>
</dbReference>
<evidence type="ECO:0000256" key="6">
    <source>
        <dbReference type="ARBA" id="ARBA00042773"/>
    </source>
</evidence>
<dbReference type="InterPro" id="IPR025110">
    <property type="entry name" value="AMP-bd_C"/>
</dbReference>
<evidence type="ECO:0000313" key="9">
    <source>
        <dbReference type="EMBL" id="GAD02688.1"/>
    </source>
</evidence>
<dbReference type="EMBL" id="BARX01000019">
    <property type="protein sequence ID" value="GAD02688.1"/>
    <property type="molecule type" value="Genomic_DNA"/>
</dbReference>